<gene>
    <name evidence="1" type="ORF">NUW58_g3513</name>
</gene>
<comment type="caution">
    <text evidence="1">The sequence shown here is derived from an EMBL/GenBank/DDBJ whole genome shotgun (WGS) entry which is preliminary data.</text>
</comment>
<keyword evidence="2" id="KW-1185">Reference proteome</keyword>
<accession>A0ACC1PD99</accession>
<sequence length="160" mass="17627">MDKPQPDPSIGPIVPEDVVSITVDFSGECTGQRCLWCRTAPPGRRTNDSVLAFQNEAALNYARWEKILRQRKFSQKDLNLMARVLREIQATADICLARLNEPKKRPSRPEKHEGCLEGGVCEPGNGVGGPETHVEFGDSDGSPGPTPPLKQLVLLPKKEE</sequence>
<evidence type="ECO:0000313" key="2">
    <source>
        <dbReference type="Proteomes" id="UP001143856"/>
    </source>
</evidence>
<organism evidence="1 2">
    <name type="scientific">Xylaria curta</name>
    <dbReference type="NCBI Taxonomy" id="42375"/>
    <lineage>
        <taxon>Eukaryota</taxon>
        <taxon>Fungi</taxon>
        <taxon>Dikarya</taxon>
        <taxon>Ascomycota</taxon>
        <taxon>Pezizomycotina</taxon>
        <taxon>Sordariomycetes</taxon>
        <taxon>Xylariomycetidae</taxon>
        <taxon>Xylariales</taxon>
        <taxon>Xylariaceae</taxon>
        <taxon>Xylaria</taxon>
    </lineage>
</organism>
<evidence type="ECO:0000313" key="1">
    <source>
        <dbReference type="EMBL" id="KAJ2989343.1"/>
    </source>
</evidence>
<reference evidence="1" key="1">
    <citation type="submission" date="2022-10" db="EMBL/GenBank/DDBJ databases">
        <title>Genome Sequence of Xylaria curta.</title>
        <authorList>
            <person name="Buettner E."/>
        </authorList>
    </citation>
    <scope>NUCLEOTIDE SEQUENCE</scope>
    <source>
        <strain evidence="1">Babe10</strain>
    </source>
</reference>
<dbReference type="EMBL" id="JAPDGR010000539">
    <property type="protein sequence ID" value="KAJ2989343.1"/>
    <property type="molecule type" value="Genomic_DNA"/>
</dbReference>
<protein>
    <submittedName>
        <fullName evidence="1">Uncharacterized protein</fullName>
    </submittedName>
</protein>
<dbReference type="Proteomes" id="UP001143856">
    <property type="component" value="Unassembled WGS sequence"/>
</dbReference>
<name>A0ACC1PD99_9PEZI</name>
<proteinExistence type="predicted"/>